<evidence type="ECO:0000313" key="2">
    <source>
        <dbReference type="EMBL" id="QPP05770.1"/>
    </source>
</evidence>
<dbReference type="InterPro" id="IPR047967">
    <property type="entry name" value="PolX_PHP"/>
</dbReference>
<dbReference type="PANTHER" id="PTHR36928:SF1">
    <property type="entry name" value="PHOSPHATASE YCDX-RELATED"/>
    <property type="match status" value="1"/>
</dbReference>
<dbReference type="Pfam" id="PF14716">
    <property type="entry name" value="HHH_8"/>
    <property type="match status" value="1"/>
</dbReference>
<proteinExistence type="predicted"/>
<dbReference type="CDD" id="cd07436">
    <property type="entry name" value="PHP_PolX"/>
    <property type="match status" value="1"/>
</dbReference>
<dbReference type="Gene3D" id="3.20.20.140">
    <property type="entry name" value="Metal-dependent hydrolases"/>
    <property type="match status" value="1"/>
</dbReference>
<dbReference type="KEGG" id="sbat:G4Z16_04455"/>
<protein>
    <submittedName>
        <fullName evidence="2">PHP domain-containing protein</fullName>
    </submittedName>
</protein>
<dbReference type="EMBL" id="CP048882">
    <property type="protein sequence ID" value="QPP05770.1"/>
    <property type="molecule type" value="Genomic_DNA"/>
</dbReference>
<dbReference type="GO" id="GO:0042578">
    <property type="term" value="F:phosphoric ester hydrolase activity"/>
    <property type="evidence" value="ECO:0007669"/>
    <property type="project" value="TreeGrafter"/>
</dbReference>
<name>A0A7T1WSI2_9ACTN</name>
<keyword evidence="3" id="KW-1185">Reference proteome</keyword>
<dbReference type="RefSeq" id="WP_197349288.1">
    <property type="nucleotide sequence ID" value="NZ_CP048882.1"/>
</dbReference>
<dbReference type="InterPro" id="IPR027421">
    <property type="entry name" value="DNA_pol_lamdba_lyase_dom_sf"/>
</dbReference>
<dbReference type="SUPFAM" id="SSF47802">
    <property type="entry name" value="DNA polymerase beta, N-terminal domain-like"/>
    <property type="match status" value="1"/>
</dbReference>
<dbReference type="Pfam" id="PF02811">
    <property type="entry name" value="PHP"/>
    <property type="match status" value="1"/>
</dbReference>
<evidence type="ECO:0000259" key="1">
    <source>
        <dbReference type="SMART" id="SM00481"/>
    </source>
</evidence>
<reference evidence="3" key="1">
    <citation type="submission" date="2020-02" db="EMBL/GenBank/DDBJ databases">
        <title>Streptomyces sp. ASO4wet.</title>
        <authorList>
            <person name="Risdian C."/>
            <person name="Landwehr W."/>
            <person name="Schupp P."/>
            <person name="Wink J."/>
        </authorList>
    </citation>
    <scope>NUCLEOTIDE SEQUENCE [LARGE SCALE GENOMIC DNA]</scope>
    <source>
        <strain evidence="3">ASO4wet</strain>
    </source>
</reference>
<dbReference type="InterPro" id="IPR004013">
    <property type="entry name" value="PHP_dom"/>
</dbReference>
<organism evidence="2 3">
    <name type="scientific">Streptomyces bathyalis</name>
    <dbReference type="NCBI Taxonomy" id="2710756"/>
    <lineage>
        <taxon>Bacteria</taxon>
        <taxon>Bacillati</taxon>
        <taxon>Actinomycetota</taxon>
        <taxon>Actinomycetes</taxon>
        <taxon>Kitasatosporales</taxon>
        <taxon>Streptomycetaceae</taxon>
        <taxon>Streptomyces</taxon>
    </lineage>
</organism>
<dbReference type="PANTHER" id="PTHR36928">
    <property type="entry name" value="PHOSPHATASE YCDX-RELATED"/>
    <property type="match status" value="1"/>
</dbReference>
<dbReference type="Gene3D" id="1.10.150.110">
    <property type="entry name" value="DNA polymerase beta, N-terminal domain-like"/>
    <property type="match status" value="1"/>
</dbReference>
<dbReference type="InterPro" id="IPR003141">
    <property type="entry name" value="Pol/His_phosphatase_N"/>
</dbReference>
<dbReference type="NCBIfam" id="NF005928">
    <property type="entry name" value="PRK07945.1"/>
    <property type="match status" value="1"/>
</dbReference>
<dbReference type="InterPro" id="IPR010996">
    <property type="entry name" value="HHH_MUS81"/>
</dbReference>
<dbReference type="GO" id="GO:0005829">
    <property type="term" value="C:cytosol"/>
    <property type="evidence" value="ECO:0007669"/>
    <property type="project" value="TreeGrafter"/>
</dbReference>
<dbReference type="FunFam" id="3.20.20.140:FF:000047">
    <property type="entry name" value="PHP domain-containing protein"/>
    <property type="match status" value="1"/>
</dbReference>
<dbReference type="GO" id="GO:0008270">
    <property type="term" value="F:zinc ion binding"/>
    <property type="evidence" value="ECO:0007669"/>
    <property type="project" value="TreeGrafter"/>
</dbReference>
<accession>A0A7T1WSI2</accession>
<gene>
    <name evidence="2" type="ORF">G4Z16_04455</name>
</gene>
<dbReference type="AlphaFoldDB" id="A0A7T1WSI2"/>
<dbReference type="Proteomes" id="UP000595046">
    <property type="component" value="Chromosome"/>
</dbReference>
<dbReference type="PIRSF" id="PIRSF036978">
    <property type="entry name" value="UCP036978_PHPhdr"/>
    <property type="match status" value="1"/>
</dbReference>
<dbReference type="SMART" id="SM00481">
    <property type="entry name" value="POLIIIAc"/>
    <property type="match status" value="1"/>
</dbReference>
<evidence type="ECO:0000313" key="3">
    <source>
        <dbReference type="Proteomes" id="UP000595046"/>
    </source>
</evidence>
<dbReference type="SUPFAM" id="SSF89550">
    <property type="entry name" value="PHP domain-like"/>
    <property type="match status" value="1"/>
</dbReference>
<sequence length="347" mass="37825">MDPITALDRIAFLLERALAPTYRVRAFRTASEVLAGLGPQEVERRAASGQLESLKGVGPKTAQVVREALRGEVPGYLAKLEDEEESRPEATTVDDAPVTDEARGLRSALRGDCHMHSDWSDGGSPIETMARTAAGLGHEWAALTDHSPRLTVARGLSADRLREQLDVVAEVNEQVAPFRLLTGIECDILLDGSLDQDEELLARLDVVVASVHSKLRMPAAEMTRRMVAAVRHPLVDVLGHCTGRLRSSRPESEFDAEAVFAACAESGTAVEINCRPERLDPPRRLLRRAVDAGVHFSIDTDAHAPGQLDWQINGCVRAAECGVPEERVINTWTATELLSWTHGSRDA</sequence>
<feature type="domain" description="Polymerase/histidinol phosphatase N-terminal" evidence="1">
    <location>
        <begin position="111"/>
        <end position="190"/>
    </location>
</feature>
<dbReference type="InterPro" id="IPR017078">
    <property type="entry name" value="UCP036978_PHPhdr"/>
</dbReference>
<dbReference type="InterPro" id="IPR050243">
    <property type="entry name" value="PHP_phosphatase"/>
</dbReference>
<dbReference type="InterPro" id="IPR016195">
    <property type="entry name" value="Pol/histidinol_Pase-like"/>
</dbReference>